<keyword evidence="3" id="KW-1185">Reference proteome</keyword>
<accession>A0A4C1TLQ1</accession>
<evidence type="ECO:0000256" key="1">
    <source>
        <dbReference type="SAM" id="MobiDB-lite"/>
    </source>
</evidence>
<protein>
    <submittedName>
        <fullName evidence="2">Uncharacterized protein</fullName>
    </submittedName>
</protein>
<evidence type="ECO:0000313" key="2">
    <source>
        <dbReference type="EMBL" id="GBP14308.1"/>
    </source>
</evidence>
<sequence>MHLSVVARGRHPIFAKRFLSSPIGCTGTLILKIPVDNATDGLRKSPTTPKIARSVTHTPVVNKPDVEEYERMDASSP</sequence>
<dbReference type="Proteomes" id="UP000299102">
    <property type="component" value="Unassembled WGS sequence"/>
</dbReference>
<reference evidence="2 3" key="1">
    <citation type="journal article" date="2019" name="Commun. Biol.">
        <title>The bagworm genome reveals a unique fibroin gene that provides high tensile strength.</title>
        <authorList>
            <person name="Kono N."/>
            <person name="Nakamura H."/>
            <person name="Ohtoshi R."/>
            <person name="Tomita M."/>
            <person name="Numata K."/>
            <person name="Arakawa K."/>
        </authorList>
    </citation>
    <scope>NUCLEOTIDE SEQUENCE [LARGE SCALE GENOMIC DNA]</scope>
</reference>
<gene>
    <name evidence="2" type="ORF">EVAR_92314_1</name>
</gene>
<feature type="compositionally biased region" description="Basic and acidic residues" evidence="1">
    <location>
        <begin position="64"/>
        <end position="77"/>
    </location>
</feature>
<name>A0A4C1TLQ1_EUMVA</name>
<proteinExistence type="predicted"/>
<dbReference type="AlphaFoldDB" id="A0A4C1TLQ1"/>
<evidence type="ECO:0000313" key="3">
    <source>
        <dbReference type="Proteomes" id="UP000299102"/>
    </source>
</evidence>
<comment type="caution">
    <text evidence="2">The sequence shown here is derived from an EMBL/GenBank/DDBJ whole genome shotgun (WGS) entry which is preliminary data.</text>
</comment>
<organism evidence="2 3">
    <name type="scientific">Eumeta variegata</name>
    <name type="common">Bagworm moth</name>
    <name type="synonym">Eumeta japonica</name>
    <dbReference type="NCBI Taxonomy" id="151549"/>
    <lineage>
        <taxon>Eukaryota</taxon>
        <taxon>Metazoa</taxon>
        <taxon>Ecdysozoa</taxon>
        <taxon>Arthropoda</taxon>
        <taxon>Hexapoda</taxon>
        <taxon>Insecta</taxon>
        <taxon>Pterygota</taxon>
        <taxon>Neoptera</taxon>
        <taxon>Endopterygota</taxon>
        <taxon>Lepidoptera</taxon>
        <taxon>Glossata</taxon>
        <taxon>Ditrysia</taxon>
        <taxon>Tineoidea</taxon>
        <taxon>Psychidae</taxon>
        <taxon>Oiketicinae</taxon>
        <taxon>Eumeta</taxon>
    </lineage>
</organism>
<dbReference type="EMBL" id="BGZK01000063">
    <property type="protein sequence ID" value="GBP14308.1"/>
    <property type="molecule type" value="Genomic_DNA"/>
</dbReference>
<feature type="region of interest" description="Disordered" evidence="1">
    <location>
        <begin position="38"/>
        <end position="77"/>
    </location>
</feature>